<keyword evidence="4" id="KW-0285">Flavoprotein</keyword>
<keyword evidence="7" id="KW-0503">Monooxygenase</keyword>
<evidence type="ECO:0000313" key="10">
    <source>
        <dbReference type="Proteomes" id="UP000288293"/>
    </source>
</evidence>
<accession>A0A432W4M2</accession>
<name>A0A432W4M2_9GAMM</name>
<comment type="cofactor">
    <cofactor evidence="1">
        <name>FAD</name>
        <dbReference type="ChEBI" id="CHEBI:57692"/>
    </cofactor>
</comment>
<sequence>MKADIAIAGGGVVGALAALMLSKRLPQSRIAVVDAAPADGRDPRTLALAYKTQQLFDQEGLWQGQAAKHAAAIEHIHVSDRGGAGSSTLHAPRQQVQALGYVVGAHYIQQDLIAACQQQANISWLSETRVAQVQQHQNEVQLNLQGKETGDLSAKLLIAADGANSTTREQLGIKLQRTDYNQVALIANIELDKHHQQWAWERFTEAGPIALLPQPGREVALVWCVSAEDAEAITASDDSTFVRQVQQAFGYRAGRFLKVKDRASYPLSLLLAERTVHHRAVVLGNACHTLHPIAGQGYNLGVRDVESLVRVLTQSHSEDPGNYQQLLDYEEDRADDYRRIIGLTDGLVRVFSNTYPPLVAARNLALLALRGCPLFNYPLARLAMGYRDLSAIKGTMPEKRGS</sequence>
<dbReference type="GO" id="GO:0008681">
    <property type="term" value="F:2-octaprenyl-6-methoxyphenol hydroxylase activity"/>
    <property type="evidence" value="ECO:0007669"/>
    <property type="project" value="InterPro"/>
</dbReference>
<dbReference type="NCBIfam" id="TIGR01988">
    <property type="entry name" value="Ubi-OHases"/>
    <property type="match status" value="1"/>
</dbReference>
<protein>
    <submittedName>
        <fullName evidence="9">2-octaprenyl-6-methoxyphenyl hydroxylase</fullName>
    </submittedName>
</protein>
<dbReference type="InterPro" id="IPR002938">
    <property type="entry name" value="FAD-bd"/>
</dbReference>
<dbReference type="InterPro" id="IPR011295">
    <property type="entry name" value="UbiH"/>
</dbReference>
<dbReference type="InterPro" id="IPR018168">
    <property type="entry name" value="Ubi_Hdrlase_CS"/>
</dbReference>
<dbReference type="PANTHER" id="PTHR43876">
    <property type="entry name" value="UBIQUINONE BIOSYNTHESIS MONOOXYGENASE COQ6, MITOCHONDRIAL"/>
    <property type="match status" value="1"/>
</dbReference>
<dbReference type="Pfam" id="PF01494">
    <property type="entry name" value="FAD_binding_3"/>
    <property type="match status" value="1"/>
</dbReference>
<dbReference type="Gene3D" id="3.50.50.60">
    <property type="entry name" value="FAD/NAD(P)-binding domain"/>
    <property type="match status" value="2"/>
</dbReference>
<keyword evidence="5" id="KW-0274">FAD</keyword>
<evidence type="ECO:0000256" key="6">
    <source>
        <dbReference type="ARBA" id="ARBA00023002"/>
    </source>
</evidence>
<dbReference type="OrthoDB" id="9769565at2"/>
<dbReference type="UniPathway" id="UPA00232"/>
<evidence type="ECO:0000256" key="4">
    <source>
        <dbReference type="ARBA" id="ARBA00022630"/>
    </source>
</evidence>
<gene>
    <name evidence="9" type="ORF">CWE09_11285</name>
</gene>
<keyword evidence="6" id="KW-0560">Oxidoreductase</keyword>
<evidence type="ECO:0000256" key="7">
    <source>
        <dbReference type="ARBA" id="ARBA00023033"/>
    </source>
</evidence>
<dbReference type="GO" id="GO:0006744">
    <property type="term" value="P:ubiquinone biosynthetic process"/>
    <property type="evidence" value="ECO:0007669"/>
    <property type="project" value="UniProtKB-UniPathway"/>
</dbReference>
<dbReference type="EMBL" id="PIPL01000002">
    <property type="protein sequence ID" value="RUO24438.1"/>
    <property type="molecule type" value="Genomic_DNA"/>
</dbReference>
<reference evidence="9 10" key="1">
    <citation type="journal article" date="2011" name="Front. Microbiol.">
        <title>Genomic signatures of strain selection and enhancement in Bacillus atrophaeus var. globigii, a historical biowarfare simulant.</title>
        <authorList>
            <person name="Gibbons H.S."/>
            <person name="Broomall S.M."/>
            <person name="McNew L.A."/>
            <person name="Daligault H."/>
            <person name="Chapman C."/>
            <person name="Bruce D."/>
            <person name="Karavis M."/>
            <person name="Krepps M."/>
            <person name="McGregor P.A."/>
            <person name="Hong C."/>
            <person name="Park K.H."/>
            <person name="Akmal A."/>
            <person name="Feldman A."/>
            <person name="Lin J.S."/>
            <person name="Chang W.E."/>
            <person name="Higgs B.W."/>
            <person name="Demirev P."/>
            <person name="Lindquist J."/>
            <person name="Liem A."/>
            <person name="Fochler E."/>
            <person name="Read T.D."/>
            <person name="Tapia R."/>
            <person name="Johnson S."/>
            <person name="Bishop-Lilly K.A."/>
            <person name="Detter C."/>
            <person name="Han C."/>
            <person name="Sozhamannan S."/>
            <person name="Rosenzweig C.N."/>
            <person name="Skowronski E.W."/>
        </authorList>
    </citation>
    <scope>NUCLEOTIDE SEQUENCE [LARGE SCALE GENOMIC DNA]</scope>
    <source>
        <strain evidence="9 10">MLST1</strain>
    </source>
</reference>
<evidence type="ECO:0000313" key="9">
    <source>
        <dbReference type="EMBL" id="RUO24438.1"/>
    </source>
</evidence>
<comment type="caution">
    <text evidence="9">The sequence shown here is derived from an EMBL/GenBank/DDBJ whole genome shotgun (WGS) entry which is preliminary data.</text>
</comment>
<organism evidence="9 10">
    <name type="scientific">Aliidiomarina minuta</name>
    <dbReference type="NCBI Taxonomy" id="880057"/>
    <lineage>
        <taxon>Bacteria</taxon>
        <taxon>Pseudomonadati</taxon>
        <taxon>Pseudomonadota</taxon>
        <taxon>Gammaproteobacteria</taxon>
        <taxon>Alteromonadales</taxon>
        <taxon>Idiomarinaceae</taxon>
        <taxon>Aliidiomarina</taxon>
    </lineage>
</organism>
<dbReference type="PANTHER" id="PTHR43876:SF8">
    <property type="entry name" value="2-OCTAPRENYL-6-METHOXYPHENOL HYDROXYLASE"/>
    <property type="match status" value="1"/>
</dbReference>
<dbReference type="Proteomes" id="UP000288293">
    <property type="component" value="Unassembled WGS sequence"/>
</dbReference>
<feature type="domain" description="FAD-binding" evidence="8">
    <location>
        <begin position="3"/>
        <end position="335"/>
    </location>
</feature>
<keyword evidence="10" id="KW-1185">Reference proteome</keyword>
<dbReference type="RefSeq" id="WP_126804141.1">
    <property type="nucleotide sequence ID" value="NZ_PIPL01000002.1"/>
</dbReference>
<dbReference type="PROSITE" id="PS01304">
    <property type="entry name" value="UBIH"/>
    <property type="match status" value="1"/>
</dbReference>
<dbReference type="InterPro" id="IPR010971">
    <property type="entry name" value="UbiH/COQ6"/>
</dbReference>
<dbReference type="SUPFAM" id="SSF51905">
    <property type="entry name" value="FAD/NAD(P)-binding domain"/>
    <property type="match status" value="1"/>
</dbReference>
<dbReference type="GO" id="GO:0071949">
    <property type="term" value="F:FAD binding"/>
    <property type="evidence" value="ECO:0007669"/>
    <property type="project" value="InterPro"/>
</dbReference>
<comment type="similarity">
    <text evidence="3">Belongs to the UbiH/COQ6 family.</text>
</comment>
<evidence type="ECO:0000256" key="3">
    <source>
        <dbReference type="ARBA" id="ARBA00005349"/>
    </source>
</evidence>
<evidence type="ECO:0000256" key="5">
    <source>
        <dbReference type="ARBA" id="ARBA00022827"/>
    </source>
</evidence>
<proteinExistence type="inferred from homology"/>
<evidence type="ECO:0000256" key="2">
    <source>
        <dbReference type="ARBA" id="ARBA00004749"/>
    </source>
</evidence>
<dbReference type="NCBIfam" id="TIGR01984">
    <property type="entry name" value="UbiH"/>
    <property type="match status" value="1"/>
</dbReference>
<dbReference type="InterPro" id="IPR036188">
    <property type="entry name" value="FAD/NAD-bd_sf"/>
</dbReference>
<dbReference type="AlphaFoldDB" id="A0A432W4M2"/>
<evidence type="ECO:0000259" key="8">
    <source>
        <dbReference type="Pfam" id="PF01494"/>
    </source>
</evidence>
<dbReference type="InterPro" id="IPR051205">
    <property type="entry name" value="UbiH/COQ6_monooxygenase"/>
</dbReference>
<evidence type="ECO:0000256" key="1">
    <source>
        <dbReference type="ARBA" id="ARBA00001974"/>
    </source>
</evidence>
<dbReference type="NCBIfam" id="NF004356">
    <property type="entry name" value="PRK05732.1"/>
    <property type="match status" value="1"/>
</dbReference>
<comment type="pathway">
    <text evidence="2">Cofactor biosynthesis; ubiquinone biosynthesis.</text>
</comment>
<dbReference type="PRINTS" id="PR00420">
    <property type="entry name" value="RNGMNOXGNASE"/>
</dbReference>